<keyword evidence="2" id="KW-1185">Reference proteome</keyword>
<dbReference type="HOGENOM" id="CLU_2817592_0_0_1"/>
<name>A0A061EG69_THECC</name>
<dbReference type="AlphaFoldDB" id="A0A061EG69"/>
<accession>A0A061EG69</accession>
<evidence type="ECO:0000313" key="1">
    <source>
        <dbReference type="EMBL" id="EOY01279.1"/>
    </source>
</evidence>
<protein>
    <submittedName>
        <fullName evidence="1">Uncharacterized protein</fullName>
    </submittedName>
</protein>
<proteinExistence type="predicted"/>
<evidence type="ECO:0000313" key="2">
    <source>
        <dbReference type="Proteomes" id="UP000026915"/>
    </source>
</evidence>
<sequence length="67" mass="7673">MMKIWSVAGCEPTFCFEMLYQLVAMDVVSGYPLHDSCQRMCVLHTYSARHHLGMLGSITYKLLTLLM</sequence>
<dbReference type="InParanoid" id="A0A061EG69"/>
<dbReference type="EMBL" id="CM001880">
    <property type="protein sequence ID" value="EOY01279.1"/>
    <property type="molecule type" value="Genomic_DNA"/>
</dbReference>
<dbReference type="Gramene" id="EOY01279">
    <property type="protein sequence ID" value="EOY01279"/>
    <property type="gene ID" value="TCM_011220"/>
</dbReference>
<organism evidence="1 2">
    <name type="scientific">Theobroma cacao</name>
    <name type="common">Cacao</name>
    <name type="synonym">Cocoa</name>
    <dbReference type="NCBI Taxonomy" id="3641"/>
    <lineage>
        <taxon>Eukaryota</taxon>
        <taxon>Viridiplantae</taxon>
        <taxon>Streptophyta</taxon>
        <taxon>Embryophyta</taxon>
        <taxon>Tracheophyta</taxon>
        <taxon>Spermatophyta</taxon>
        <taxon>Magnoliopsida</taxon>
        <taxon>eudicotyledons</taxon>
        <taxon>Gunneridae</taxon>
        <taxon>Pentapetalae</taxon>
        <taxon>rosids</taxon>
        <taxon>malvids</taxon>
        <taxon>Malvales</taxon>
        <taxon>Malvaceae</taxon>
        <taxon>Byttnerioideae</taxon>
        <taxon>Theobroma</taxon>
    </lineage>
</organism>
<dbReference type="Proteomes" id="UP000026915">
    <property type="component" value="Chromosome 2"/>
</dbReference>
<reference evidence="1 2" key="1">
    <citation type="journal article" date="2013" name="Genome Biol.">
        <title>The genome sequence of the most widely cultivated cacao type and its use to identify candidate genes regulating pod color.</title>
        <authorList>
            <person name="Motamayor J.C."/>
            <person name="Mockaitis K."/>
            <person name="Schmutz J."/>
            <person name="Haiminen N."/>
            <person name="Iii D.L."/>
            <person name="Cornejo O."/>
            <person name="Findley S.D."/>
            <person name="Zheng P."/>
            <person name="Utro F."/>
            <person name="Royaert S."/>
            <person name="Saski C."/>
            <person name="Jenkins J."/>
            <person name="Podicheti R."/>
            <person name="Zhao M."/>
            <person name="Scheffler B.E."/>
            <person name="Stack J.C."/>
            <person name="Feltus F.A."/>
            <person name="Mustiga G.M."/>
            <person name="Amores F."/>
            <person name="Phillips W."/>
            <person name="Marelli J.P."/>
            <person name="May G.D."/>
            <person name="Shapiro H."/>
            <person name="Ma J."/>
            <person name="Bustamante C.D."/>
            <person name="Schnell R.J."/>
            <person name="Main D."/>
            <person name="Gilbert D."/>
            <person name="Parida L."/>
            <person name="Kuhn D.N."/>
        </authorList>
    </citation>
    <scope>NUCLEOTIDE SEQUENCE [LARGE SCALE GENOMIC DNA]</scope>
    <source>
        <strain evidence="2">cv. Matina 1-6</strain>
    </source>
</reference>
<gene>
    <name evidence="1" type="ORF">TCM_011220</name>
</gene>